<feature type="transmembrane region" description="Helical" evidence="1">
    <location>
        <begin position="121"/>
        <end position="141"/>
    </location>
</feature>
<proteinExistence type="predicted"/>
<name>A0ABZ2EI28_9BACT</name>
<keyword evidence="1" id="KW-0812">Transmembrane</keyword>
<accession>A0ABZ2EI28</accession>
<gene>
    <name evidence="2" type="ORF">PIECOFPK_00839</name>
</gene>
<dbReference type="RefSeq" id="WP_409966582.1">
    <property type="nucleotide sequence ID" value="NZ_CP144143.1"/>
</dbReference>
<feature type="transmembrane region" description="Helical" evidence="1">
    <location>
        <begin position="70"/>
        <end position="93"/>
    </location>
</feature>
<evidence type="ECO:0000313" key="3">
    <source>
        <dbReference type="Proteomes" id="UP001321305"/>
    </source>
</evidence>
<feature type="transmembrane region" description="Helical" evidence="1">
    <location>
        <begin position="29"/>
        <end position="49"/>
    </location>
</feature>
<keyword evidence="1" id="KW-1133">Transmembrane helix</keyword>
<protein>
    <recommendedName>
        <fullName evidence="4">DUF202 domain-containing protein</fullName>
    </recommendedName>
</protein>
<sequence length="142" mass="15781">MEQQEQSDNILEQEPLEEESSAVLQISRWVKLITSVGFAIGTFIVVVMLTSGAQILRQLAAALPIKTDGIYGALVTGFFMLFFITALILYYLYKAAHLLTQGVKERNSVVLAQGFHFLKKFFIATAILSLVQLLINLTNLLS</sequence>
<evidence type="ECO:0000256" key="1">
    <source>
        <dbReference type="SAM" id="Phobius"/>
    </source>
</evidence>
<evidence type="ECO:0000313" key="2">
    <source>
        <dbReference type="EMBL" id="WWC83128.1"/>
    </source>
</evidence>
<dbReference type="EMBL" id="CP144143">
    <property type="protein sequence ID" value="WWC83128.1"/>
    <property type="molecule type" value="Genomic_DNA"/>
</dbReference>
<keyword evidence="1" id="KW-0472">Membrane</keyword>
<keyword evidence="3" id="KW-1185">Reference proteome</keyword>
<evidence type="ECO:0008006" key="4">
    <source>
        <dbReference type="Google" id="ProtNLM"/>
    </source>
</evidence>
<dbReference type="Proteomes" id="UP001321305">
    <property type="component" value="Chromosome"/>
</dbReference>
<organism evidence="2 3">
    <name type="scientific">Mycovorax composti</name>
    <dbReference type="NCBI Taxonomy" id="2962693"/>
    <lineage>
        <taxon>Bacteria</taxon>
        <taxon>Pseudomonadati</taxon>
        <taxon>Bacteroidota</taxon>
        <taxon>Chitinophagia</taxon>
        <taxon>Chitinophagales</taxon>
        <taxon>Chitinophagaceae</taxon>
        <taxon>Mycovorax</taxon>
    </lineage>
</organism>
<reference evidence="3" key="1">
    <citation type="submission" date="2024-01" db="EMBL/GenBank/DDBJ databases">
        <title>Mycovorax composti gen. nov. sp. nov., a member of the family Chitinophagaceae isolated from button mushroom compost.</title>
        <authorList>
            <person name="Thai M."/>
            <person name="Bell T.L."/>
            <person name="Kertesz M.A."/>
        </authorList>
    </citation>
    <scope>NUCLEOTIDE SEQUENCE [LARGE SCALE GENOMIC DNA]</scope>
    <source>
        <strain evidence="3">C216</strain>
    </source>
</reference>